<gene>
    <name evidence="4" type="ORF">DB31_5318</name>
</gene>
<evidence type="ECO:0000313" key="4">
    <source>
        <dbReference type="EMBL" id="KFE70276.1"/>
    </source>
</evidence>
<evidence type="ECO:0000259" key="2">
    <source>
        <dbReference type="Pfam" id="PF07250"/>
    </source>
</evidence>
<keyword evidence="5" id="KW-1185">Reference proteome</keyword>
<dbReference type="SUPFAM" id="SSF50965">
    <property type="entry name" value="Galactose oxidase, central domain"/>
    <property type="match status" value="1"/>
</dbReference>
<dbReference type="PANTHER" id="PTHR32208">
    <property type="entry name" value="SECRETED PROTEIN-RELATED"/>
    <property type="match status" value="1"/>
</dbReference>
<evidence type="ECO:0008006" key="6">
    <source>
        <dbReference type="Google" id="ProtNLM"/>
    </source>
</evidence>
<dbReference type="Proteomes" id="UP000028725">
    <property type="component" value="Unassembled WGS sequence"/>
</dbReference>
<dbReference type="InterPro" id="IPR006652">
    <property type="entry name" value="Kelch_1"/>
</dbReference>
<dbReference type="Gene3D" id="2.130.10.80">
    <property type="entry name" value="Galactose oxidase/kelch, beta-propeller"/>
    <property type="match status" value="1"/>
</dbReference>
<protein>
    <recommendedName>
        <fullName evidence="6">Galactose oxidase-like Early set domain-containing protein</fullName>
    </recommendedName>
</protein>
<dbReference type="InterPro" id="IPR014756">
    <property type="entry name" value="Ig_E-set"/>
</dbReference>
<dbReference type="SUPFAM" id="SSF81296">
    <property type="entry name" value="E set domains"/>
    <property type="match status" value="1"/>
</dbReference>
<dbReference type="AlphaFoldDB" id="A0A085WRG3"/>
<keyword evidence="1" id="KW-0732">Signal</keyword>
<dbReference type="CDD" id="cd02851">
    <property type="entry name" value="E_set_GO_C"/>
    <property type="match status" value="1"/>
</dbReference>
<dbReference type="PATRIC" id="fig|394096.3.peg.1797"/>
<feature type="domain" description="Glyoxal oxidase N-terminal" evidence="2">
    <location>
        <begin position="55"/>
        <end position="188"/>
    </location>
</feature>
<name>A0A085WRG3_9BACT</name>
<dbReference type="SMART" id="SM00612">
    <property type="entry name" value="Kelch"/>
    <property type="match status" value="3"/>
</dbReference>
<dbReference type="Pfam" id="PF07250">
    <property type="entry name" value="Glyoxal_oxid_N"/>
    <property type="match status" value="2"/>
</dbReference>
<comment type="caution">
    <text evidence="4">The sequence shown here is derived from an EMBL/GenBank/DDBJ whole genome shotgun (WGS) entry which is preliminary data.</text>
</comment>
<accession>A0A085WRG3</accession>
<evidence type="ECO:0000259" key="3">
    <source>
        <dbReference type="Pfam" id="PF09118"/>
    </source>
</evidence>
<feature type="domain" description="Glyoxal oxidase N-terminal" evidence="2">
    <location>
        <begin position="243"/>
        <end position="341"/>
    </location>
</feature>
<dbReference type="Pfam" id="PF09118">
    <property type="entry name" value="GO-like_E_set"/>
    <property type="match status" value="1"/>
</dbReference>
<dbReference type="InterPro" id="IPR015202">
    <property type="entry name" value="GO-like_E_set"/>
</dbReference>
<evidence type="ECO:0000256" key="1">
    <source>
        <dbReference type="ARBA" id="ARBA00022729"/>
    </source>
</evidence>
<reference evidence="4 5" key="1">
    <citation type="submission" date="2014-04" db="EMBL/GenBank/DDBJ databases">
        <title>Genome assembly of Hyalangium minutum DSM 14724.</title>
        <authorList>
            <person name="Sharma G."/>
            <person name="Subramanian S."/>
        </authorList>
    </citation>
    <scope>NUCLEOTIDE SEQUENCE [LARGE SCALE GENOMIC DNA]</scope>
    <source>
        <strain evidence="4 5">DSM 14724</strain>
    </source>
</reference>
<feature type="domain" description="Galactose oxidase-like Early set" evidence="3">
    <location>
        <begin position="355"/>
        <end position="449"/>
    </location>
</feature>
<dbReference type="EMBL" id="JMCB01000003">
    <property type="protein sequence ID" value="KFE70276.1"/>
    <property type="molecule type" value="Genomic_DNA"/>
</dbReference>
<sequence length="465" mass="49603">MVLAAPAQAQAPAEVGQWASTMNWPISATHASLQPDGKVMFFGEFDDGLGPPRRWDPATNAISSLPVAGYNIFCAGHSYLADGKLLVTGGHLASHEGLADASLFDPFTGTWTRLPDMNDGRWYPSNTTLPNGDVMVISGEIDGVGDFNEIPQRYIAATKTWKNLTTAKEEIPYYPRMFLAPNGKLYFAGPGRETLWLDPAGTGSWKAGPKSLFGKRTYGPAVYMDGKVVFIGGGDPPTATVEMIDLAVAAPKWQYMAPMSVKRRQHNATLLPDGTVLVTGGSSGNGFDNAKKPVFLTELWDPGTNKWTKFSSNKIYRGYHSTALLLPDGRVLGAGGKNTKNGELFSPPYLFKGARPTVSSAPGDVAPGSTFTVSTPDAARIKKVTLIAIGSVTHAFDMNQRLLTLNFTKGNGSITVTAPSNNNVAPPGYYQLFLVNEQGVPSIGKMVKITIVSASSPSAATLPDP</sequence>
<evidence type="ECO:0000313" key="5">
    <source>
        <dbReference type="Proteomes" id="UP000028725"/>
    </source>
</evidence>
<dbReference type="InterPro" id="IPR009880">
    <property type="entry name" value="Glyoxal_oxidase_N"/>
</dbReference>
<dbReference type="STRING" id="394096.DB31_5318"/>
<dbReference type="InterPro" id="IPR011043">
    <property type="entry name" value="Gal_Oxase/kelch_b-propeller"/>
</dbReference>
<dbReference type="InterPro" id="IPR013783">
    <property type="entry name" value="Ig-like_fold"/>
</dbReference>
<dbReference type="Gene3D" id="2.60.40.10">
    <property type="entry name" value="Immunoglobulins"/>
    <property type="match status" value="1"/>
</dbReference>
<dbReference type="PANTHER" id="PTHR32208:SF21">
    <property type="entry name" value="LOW QUALITY PROTEIN: ALDEHYDE OXIDASE GLOX-LIKE"/>
    <property type="match status" value="1"/>
</dbReference>
<dbReference type="InterPro" id="IPR037293">
    <property type="entry name" value="Gal_Oxidase_central_sf"/>
</dbReference>
<proteinExistence type="predicted"/>
<organism evidence="4 5">
    <name type="scientific">Hyalangium minutum</name>
    <dbReference type="NCBI Taxonomy" id="394096"/>
    <lineage>
        <taxon>Bacteria</taxon>
        <taxon>Pseudomonadati</taxon>
        <taxon>Myxococcota</taxon>
        <taxon>Myxococcia</taxon>
        <taxon>Myxococcales</taxon>
        <taxon>Cystobacterineae</taxon>
        <taxon>Archangiaceae</taxon>
        <taxon>Hyalangium</taxon>
    </lineage>
</organism>